<dbReference type="Pfam" id="PF10396">
    <property type="entry name" value="TrmE_N"/>
    <property type="match status" value="1"/>
</dbReference>
<dbReference type="InterPro" id="IPR004520">
    <property type="entry name" value="GTPase_MnmE"/>
</dbReference>
<dbReference type="PANTHER" id="PTHR42714:SF2">
    <property type="entry name" value="TRNA MODIFICATION GTPASE GTPBP3, MITOCHONDRIAL"/>
    <property type="match status" value="1"/>
</dbReference>
<dbReference type="HAMAP" id="MF_00379">
    <property type="entry name" value="GTPase_MnmE"/>
    <property type="match status" value="1"/>
</dbReference>
<dbReference type="Gene3D" id="3.40.50.300">
    <property type="entry name" value="P-loop containing nucleotide triphosphate hydrolases"/>
    <property type="match status" value="1"/>
</dbReference>
<keyword evidence="3 10" id="KW-0819">tRNA processing</keyword>
<reference evidence="14" key="1">
    <citation type="submission" date="2016-07" db="EMBL/GenBank/DDBJ databases">
        <authorList>
            <person name="Florea S."/>
            <person name="Webb J.S."/>
            <person name="Jaromczyk J."/>
            <person name="Schardl C.L."/>
        </authorList>
    </citation>
    <scope>NUCLEOTIDE SEQUENCE [LARGE SCALE GENOMIC DNA]</scope>
    <source>
        <strain evidence="14">MIT 01-6242</strain>
    </source>
</reference>
<evidence type="ECO:0000256" key="2">
    <source>
        <dbReference type="ARBA" id="ARBA00022490"/>
    </source>
</evidence>
<dbReference type="Pfam" id="PF12631">
    <property type="entry name" value="MnmE_helical"/>
    <property type="match status" value="1"/>
</dbReference>
<keyword evidence="4 10" id="KW-0479">Metal-binding</keyword>
<evidence type="ECO:0000256" key="10">
    <source>
        <dbReference type="HAMAP-Rule" id="MF_00379"/>
    </source>
</evidence>
<dbReference type="EC" id="3.6.-.-" evidence="10"/>
<dbReference type="NCBIfam" id="TIGR00450">
    <property type="entry name" value="mnmE_trmE_thdF"/>
    <property type="match status" value="1"/>
</dbReference>
<dbReference type="GO" id="GO:0002098">
    <property type="term" value="P:tRNA wobble uridine modification"/>
    <property type="evidence" value="ECO:0007669"/>
    <property type="project" value="TreeGrafter"/>
</dbReference>
<dbReference type="Proteomes" id="UP000092884">
    <property type="component" value="Chromosome"/>
</dbReference>
<feature type="binding site" evidence="10">
    <location>
        <position position="253"/>
    </location>
    <ligand>
        <name>Mg(2+)</name>
        <dbReference type="ChEBI" id="CHEBI:18420"/>
    </ligand>
</feature>
<dbReference type="CDD" id="cd04164">
    <property type="entry name" value="trmE"/>
    <property type="match status" value="1"/>
</dbReference>
<evidence type="ECO:0000256" key="8">
    <source>
        <dbReference type="ARBA" id="ARBA00022958"/>
    </source>
</evidence>
<dbReference type="InterPro" id="IPR027417">
    <property type="entry name" value="P-loop_NTPase"/>
</dbReference>
<feature type="domain" description="TrmE-type G" evidence="12">
    <location>
        <begin position="218"/>
        <end position="374"/>
    </location>
</feature>
<comment type="cofactor">
    <cofactor evidence="10">
        <name>K(+)</name>
        <dbReference type="ChEBI" id="CHEBI:29103"/>
    </cofactor>
    <text evidence="10">Binds 1 potassium ion per subunit.</text>
</comment>
<dbReference type="Gene3D" id="3.30.1360.120">
    <property type="entry name" value="Probable tRNA modification gtpase trme, domain 1"/>
    <property type="match status" value="1"/>
</dbReference>
<keyword evidence="14" id="KW-1185">Reference proteome</keyword>
<feature type="binding site" evidence="10">
    <location>
        <begin position="335"/>
        <end position="338"/>
    </location>
    <ligand>
        <name>GTP</name>
        <dbReference type="ChEBI" id="CHEBI:37565"/>
    </ligand>
</feature>
<dbReference type="OrthoDB" id="9805918at2"/>
<feature type="binding site" evidence="10">
    <location>
        <position position="252"/>
    </location>
    <ligand>
        <name>K(+)</name>
        <dbReference type="ChEBI" id="CHEBI:29103"/>
    </ligand>
</feature>
<dbReference type="GO" id="GO:0005525">
    <property type="term" value="F:GTP binding"/>
    <property type="evidence" value="ECO:0007669"/>
    <property type="project" value="UniProtKB-UniRule"/>
</dbReference>
<dbReference type="GO" id="GO:0042802">
    <property type="term" value="F:identical protein binding"/>
    <property type="evidence" value="ECO:0007669"/>
    <property type="project" value="UniProtKB-ARBA"/>
</dbReference>
<organism evidence="13 14">
    <name type="scientific">Helicobacter enhydrae</name>
    <dbReference type="NCBI Taxonomy" id="222136"/>
    <lineage>
        <taxon>Bacteria</taxon>
        <taxon>Pseudomonadati</taxon>
        <taxon>Campylobacterota</taxon>
        <taxon>Epsilonproteobacteria</taxon>
        <taxon>Campylobacterales</taxon>
        <taxon>Helicobacteraceae</taxon>
        <taxon>Helicobacter</taxon>
    </lineage>
</organism>
<dbReference type="PROSITE" id="PS51709">
    <property type="entry name" value="G_TRME"/>
    <property type="match status" value="1"/>
</dbReference>
<proteinExistence type="inferred from homology"/>
<dbReference type="PANTHER" id="PTHR42714">
    <property type="entry name" value="TRNA MODIFICATION GTPASE GTPBP3"/>
    <property type="match status" value="1"/>
</dbReference>
<dbReference type="EMBL" id="CP016503">
    <property type="protein sequence ID" value="ANV97623.1"/>
    <property type="molecule type" value="Genomic_DNA"/>
</dbReference>
<keyword evidence="8 10" id="KW-0630">Potassium</keyword>
<comment type="function">
    <text evidence="10">Exhibits a very high intrinsic GTPase hydrolysis rate. Involved in the addition of a carboxymethylaminomethyl (cmnm) group at the wobble position (U34) of certain tRNAs, forming tRNA-cmnm(5)s(2)U34.</text>
</comment>
<dbReference type="FunFam" id="3.30.1360.120:FF:000003">
    <property type="entry name" value="tRNA modification GTPase MnmE"/>
    <property type="match status" value="1"/>
</dbReference>
<dbReference type="RefSeq" id="WP_066338929.1">
    <property type="nucleotide sequence ID" value="NZ_CP016503.1"/>
</dbReference>
<comment type="caution">
    <text evidence="10">Lacks conserved residue(s) required for the propagation of feature annotation.</text>
</comment>
<comment type="subcellular location">
    <subcellularLocation>
        <location evidence="10">Cytoplasm</location>
    </subcellularLocation>
</comment>
<keyword evidence="6 10" id="KW-0378">Hydrolase</keyword>
<dbReference type="SUPFAM" id="SSF103025">
    <property type="entry name" value="Folate-binding domain"/>
    <property type="match status" value="1"/>
</dbReference>
<dbReference type="InterPro" id="IPR006073">
    <property type="entry name" value="GTP-bd"/>
</dbReference>
<protein>
    <recommendedName>
        <fullName evidence="10">tRNA modification GTPase MnmE</fullName>
        <ecNumber evidence="10">3.6.-.-</ecNumber>
    </recommendedName>
</protein>
<feature type="binding site" evidence="10">
    <location>
        <position position="83"/>
    </location>
    <ligand>
        <name>(6S)-5-formyl-5,6,7,8-tetrahydrofolate</name>
        <dbReference type="ChEBI" id="CHEBI:57457"/>
    </ligand>
</feature>
<dbReference type="InterPro" id="IPR018948">
    <property type="entry name" value="GTP-bd_TrmE_N"/>
</dbReference>
<evidence type="ECO:0000259" key="12">
    <source>
        <dbReference type="PROSITE" id="PS51709"/>
    </source>
</evidence>
<evidence type="ECO:0000313" key="13">
    <source>
        <dbReference type="EMBL" id="ANV97623.1"/>
    </source>
</evidence>
<evidence type="ECO:0000256" key="4">
    <source>
        <dbReference type="ARBA" id="ARBA00022723"/>
    </source>
</evidence>
<gene>
    <name evidence="10" type="primary">mnmE</name>
    <name evidence="10" type="synonym">trmE</name>
    <name evidence="13" type="ORF">BBW65_01845</name>
</gene>
<feature type="binding site" evidence="10">
    <location>
        <position position="232"/>
    </location>
    <ligand>
        <name>Mg(2+)</name>
        <dbReference type="ChEBI" id="CHEBI:18420"/>
    </ligand>
</feature>
<keyword evidence="7 10" id="KW-0460">Magnesium</keyword>
<feature type="binding site" evidence="10">
    <location>
        <begin position="228"/>
        <end position="233"/>
    </location>
    <ligand>
        <name>GTP</name>
        <dbReference type="ChEBI" id="CHEBI:37565"/>
    </ligand>
</feature>
<feature type="binding site" evidence="10">
    <location>
        <position position="449"/>
    </location>
    <ligand>
        <name>(6S)-5-formyl-5,6,7,8-tetrahydrofolate</name>
        <dbReference type="ChEBI" id="CHEBI:57457"/>
    </ligand>
</feature>
<dbReference type="KEGG" id="het:BBW65_01845"/>
<feature type="binding site" evidence="10">
    <location>
        <begin position="272"/>
        <end position="275"/>
    </location>
    <ligand>
        <name>GTP</name>
        <dbReference type="ChEBI" id="CHEBI:37565"/>
    </ligand>
</feature>
<sequence length="449" mass="49396">MTSKANSSTIVAISTALGRGAVAVVRLSGPHALEIVCNITRKQKFQPRYATLCHIYDGDELLDEAIVIYFKAPLSYTREEVCEIQCHGGAVIAHRILELTLECGATLARNGEFTQRAFLNGRIDLSQAQAISQMISAKSVQAQKILAKQLRGDLSLFVNESRDKLLEVLAYSEVMIDYADEDLPQDLLSSMQKKILTLQKILEEILETSARRTQIFDGLTLSIIGKPNVGKSSLLNAILACDRAIISNVAGTTRDTIEERVNIGGVELCIVDTAGIRQSQDEIEKIGIERSCAMIAKSEIVLAVFDASKPLDSDDEEILALLQTHKDKEIVLVLNKADLPPKIKPDTLPFLSISLSAKESQIAPLMEHLKGLVQTQDNEGIVLSNASQIQSVKMTLKSLQEAQKELEAGMLEFFSYNLKEAIAHLGHITKPYKTEDLLDKMFGDFCLGK</sequence>
<accession>A0A1B1U4D7</accession>
<evidence type="ECO:0000313" key="14">
    <source>
        <dbReference type="Proteomes" id="UP000092884"/>
    </source>
</evidence>
<evidence type="ECO:0000256" key="7">
    <source>
        <dbReference type="ARBA" id="ARBA00022842"/>
    </source>
</evidence>
<dbReference type="InterPro" id="IPR005225">
    <property type="entry name" value="Small_GTP-bd"/>
</dbReference>
<dbReference type="GO" id="GO:0046872">
    <property type="term" value="F:metal ion binding"/>
    <property type="evidence" value="ECO:0007669"/>
    <property type="project" value="UniProtKB-KW"/>
</dbReference>
<keyword evidence="9 10" id="KW-0342">GTP-binding</keyword>
<dbReference type="GO" id="GO:0005829">
    <property type="term" value="C:cytosol"/>
    <property type="evidence" value="ECO:0007669"/>
    <property type="project" value="TreeGrafter"/>
</dbReference>
<dbReference type="AlphaFoldDB" id="A0A1B1U4D7"/>
<dbReference type="Gene3D" id="1.20.120.430">
    <property type="entry name" value="tRNA modification GTPase MnmE domain 2"/>
    <property type="match status" value="1"/>
</dbReference>
<dbReference type="InterPro" id="IPR027368">
    <property type="entry name" value="MnmE_dom2"/>
</dbReference>
<name>A0A1B1U4D7_9HELI</name>
<evidence type="ECO:0000256" key="5">
    <source>
        <dbReference type="ARBA" id="ARBA00022741"/>
    </source>
</evidence>
<feature type="binding site" evidence="10">
    <location>
        <begin position="247"/>
        <end position="253"/>
    </location>
    <ligand>
        <name>GTP</name>
        <dbReference type="ChEBI" id="CHEBI:37565"/>
    </ligand>
</feature>
<feature type="binding site" evidence="10">
    <location>
        <position position="122"/>
    </location>
    <ligand>
        <name>(6S)-5-formyl-5,6,7,8-tetrahydrofolate</name>
        <dbReference type="ChEBI" id="CHEBI:57457"/>
    </ligand>
</feature>
<evidence type="ECO:0000256" key="6">
    <source>
        <dbReference type="ARBA" id="ARBA00022801"/>
    </source>
</evidence>
<keyword evidence="2 10" id="KW-0963">Cytoplasm</keyword>
<feature type="binding site" evidence="10">
    <location>
        <position position="247"/>
    </location>
    <ligand>
        <name>K(+)</name>
        <dbReference type="ChEBI" id="CHEBI:29103"/>
    </ligand>
</feature>
<comment type="subunit">
    <text evidence="10">Homodimer. Heterotetramer of two MnmE and two MnmG subunits.</text>
</comment>
<evidence type="ECO:0000256" key="1">
    <source>
        <dbReference type="ARBA" id="ARBA00011043"/>
    </source>
</evidence>
<feature type="binding site" evidence="10">
    <location>
        <position position="249"/>
    </location>
    <ligand>
        <name>K(+)</name>
        <dbReference type="ChEBI" id="CHEBI:29103"/>
    </ligand>
</feature>
<comment type="similarity">
    <text evidence="1 10 11">Belongs to the TRAFAC class TrmE-Era-EngA-EngB-Septin-like GTPase superfamily. TrmE GTPase family.</text>
</comment>
<dbReference type="InterPro" id="IPR027266">
    <property type="entry name" value="TrmE/GcvT-like"/>
</dbReference>
<dbReference type="InterPro" id="IPR031168">
    <property type="entry name" value="G_TrmE"/>
</dbReference>
<dbReference type="STRING" id="222136.BBW65_01845"/>
<dbReference type="FunFam" id="3.40.50.300:FF:001376">
    <property type="entry name" value="tRNA modification GTPase MnmE"/>
    <property type="match status" value="1"/>
</dbReference>
<keyword evidence="5 10" id="KW-0547">Nucleotide-binding</keyword>
<feature type="binding site" evidence="10">
    <location>
        <position position="228"/>
    </location>
    <ligand>
        <name>K(+)</name>
        <dbReference type="ChEBI" id="CHEBI:29103"/>
    </ligand>
</feature>
<dbReference type="GO" id="GO:0030488">
    <property type="term" value="P:tRNA methylation"/>
    <property type="evidence" value="ECO:0007669"/>
    <property type="project" value="TreeGrafter"/>
</dbReference>
<evidence type="ECO:0000256" key="9">
    <source>
        <dbReference type="ARBA" id="ARBA00023134"/>
    </source>
</evidence>
<dbReference type="InterPro" id="IPR025867">
    <property type="entry name" value="MnmE_helical"/>
</dbReference>
<dbReference type="SUPFAM" id="SSF52540">
    <property type="entry name" value="P-loop containing nucleoside triphosphate hydrolases"/>
    <property type="match status" value="1"/>
</dbReference>
<dbReference type="Pfam" id="PF01926">
    <property type="entry name" value="MMR_HSR1"/>
    <property type="match status" value="1"/>
</dbReference>
<dbReference type="GO" id="GO:0003924">
    <property type="term" value="F:GTPase activity"/>
    <property type="evidence" value="ECO:0007669"/>
    <property type="project" value="UniProtKB-UniRule"/>
</dbReference>
<dbReference type="CDD" id="cd14858">
    <property type="entry name" value="TrmE_N"/>
    <property type="match status" value="1"/>
</dbReference>
<evidence type="ECO:0000256" key="11">
    <source>
        <dbReference type="RuleBase" id="RU003313"/>
    </source>
</evidence>
<dbReference type="NCBIfam" id="TIGR00231">
    <property type="entry name" value="small_GTP"/>
    <property type="match status" value="1"/>
</dbReference>
<evidence type="ECO:0000256" key="3">
    <source>
        <dbReference type="ARBA" id="ARBA00022694"/>
    </source>
</evidence>
<feature type="binding site" evidence="10">
    <location>
        <position position="26"/>
    </location>
    <ligand>
        <name>(6S)-5-formyl-5,6,7,8-tetrahydrofolate</name>
        <dbReference type="ChEBI" id="CHEBI:57457"/>
    </ligand>
</feature>